<feature type="chain" id="PRO_5005184328" evidence="1">
    <location>
        <begin position="27"/>
        <end position="285"/>
    </location>
</feature>
<dbReference type="Pfam" id="PF05096">
    <property type="entry name" value="Glu_cyclase_2"/>
    <property type="match status" value="1"/>
</dbReference>
<feature type="signal peptide" evidence="1">
    <location>
        <begin position="1"/>
        <end position="26"/>
    </location>
</feature>
<evidence type="ECO:0000313" key="2">
    <source>
        <dbReference type="EMBL" id="AKK05276.1"/>
    </source>
</evidence>
<dbReference type="InterPro" id="IPR011044">
    <property type="entry name" value="Quino_amine_DH_bsu"/>
</dbReference>
<reference evidence="2 3" key="1">
    <citation type="journal article" date="2015" name="Genome Announc.">
        <title>Complete Genome Sequence of the Type Strain Corynebacterium mustelae DSM 45274, Isolated from Various Tissues of a Male Ferret with Lethal Sepsis.</title>
        <authorList>
            <person name="Ruckert C."/>
            <person name="Eimer J."/>
            <person name="Winkler A."/>
            <person name="Tauch A."/>
        </authorList>
    </citation>
    <scope>NUCLEOTIDE SEQUENCE [LARGE SCALE GENOMIC DNA]</scope>
    <source>
        <strain evidence="2 3">DSM 45274</strain>
    </source>
</reference>
<dbReference type="EC" id="2.3.2.5" evidence="2"/>
<protein>
    <submittedName>
        <fullName evidence="2">Glutamine cyclotransferase</fullName>
        <ecNumber evidence="2">2.3.2.5</ecNumber>
    </submittedName>
</protein>
<dbReference type="STRING" id="571915.CMUST_04685"/>
<dbReference type="GO" id="GO:0016603">
    <property type="term" value="F:glutaminyl-peptide cyclotransferase activity"/>
    <property type="evidence" value="ECO:0007669"/>
    <property type="project" value="UniProtKB-EC"/>
</dbReference>
<dbReference type="PANTHER" id="PTHR31270:SF1">
    <property type="entry name" value="GLUTAMINYL-PEPTIDE CYCLOTRANSFERASE"/>
    <property type="match status" value="1"/>
</dbReference>
<dbReference type="Proteomes" id="UP000035199">
    <property type="component" value="Chromosome"/>
</dbReference>
<dbReference type="SUPFAM" id="SSF50969">
    <property type="entry name" value="YVTN repeat-like/Quinoprotein amine dehydrogenase"/>
    <property type="match status" value="1"/>
</dbReference>
<keyword evidence="1" id="KW-0732">Signal</keyword>
<name>A0A0G3GVS5_9CORY</name>
<gene>
    <name evidence="2" type="ORF">CMUST_04685</name>
</gene>
<accession>A0A0G3GVS5</accession>
<dbReference type="PANTHER" id="PTHR31270">
    <property type="entry name" value="GLUTAMINYL-PEPTIDE CYCLOTRANSFERASE"/>
    <property type="match status" value="1"/>
</dbReference>
<reference evidence="3" key="2">
    <citation type="submission" date="2015-05" db="EMBL/GenBank/DDBJ databases">
        <title>Complete genome sequence of Corynebacterium mustelae DSM 45274, isolated from various tissues of a male ferret with lethal sepsis.</title>
        <authorList>
            <person name="Ruckert C."/>
            <person name="Albersmeier A."/>
            <person name="Winkler A."/>
            <person name="Tauch A."/>
        </authorList>
    </citation>
    <scope>NUCLEOTIDE SEQUENCE [LARGE SCALE GENOMIC DNA]</scope>
    <source>
        <strain evidence="3">DSM 45274</strain>
    </source>
</reference>
<dbReference type="PATRIC" id="fig|571915.4.peg.992"/>
<dbReference type="EMBL" id="CP011542">
    <property type="protein sequence ID" value="AKK05276.1"/>
    <property type="molecule type" value="Genomic_DNA"/>
</dbReference>
<evidence type="ECO:0000313" key="3">
    <source>
        <dbReference type="Proteomes" id="UP000035199"/>
    </source>
</evidence>
<evidence type="ECO:0000256" key="1">
    <source>
        <dbReference type="SAM" id="SignalP"/>
    </source>
</evidence>
<dbReference type="AlphaFoldDB" id="A0A0G3GVS5"/>
<proteinExistence type="predicted"/>
<keyword evidence="2" id="KW-0808">Transferase</keyword>
<dbReference type="InterPro" id="IPR007788">
    <property type="entry name" value="QCT"/>
</dbReference>
<organism evidence="2 3">
    <name type="scientific">Corynebacterium mustelae</name>
    <dbReference type="NCBI Taxonomy" id="571915"/>
    <lineage>
        <taxon>Bacteria</taxon>
        <taxon>Bacillati</taxon>
        <taxon>Actinomycetota</taxon>
        <taxon>Actinomycetes</taxon>
        <taxon>Mycobacteriales</taxon>
        <taxon>Corynebacteriaceae</taxon>
        <taxon>Corynebacterium</taxon>
    </lineage>
</organism>
<keyword evidence="3" id="KW-1185">Reference proteome</keyword>
<dbReference type="PROSITE" id="PS51257">
    <property type="entry name" value="PROKAR_LIPOPROTEIN"/>
    <property type="match status" value="1"/>
</dbReference>
<dbReference type="KEGG" id="cmv:CMUST_04685"/>
<keyword evidence="2" id="KW-0012">Acyltransferase</keyword>
<sequence length="285" mass="30776">MIDTMIRRKISLCVATSFLTVAAGCAAPTETNAPSQASASHSLVDAAGADVARYNVEIVDTHPFDATSFTQGLEVDGDRLLVSTGWNGESRVYHSSISGEQQHSQSIPAEQFGEGVTRVGDTVWQLTWKAGVAYKRDAETLEQQAEVTYPGEGWGLCSFPDVVVMSDGTDELRLIDPETFAERSRIPVTVGGSKAQSLNELDCTTDESGNRIVYSNVFLSTDIYRISLDTGDVTGIIDASTVPNRAAADSNNVLNGIASIPGTDRLYLTGKRWPDLYEVQFVPTR</sequence>